<dbReference type="EMBL" id="BGZK01000005">
    <property type="protein sequence ID" value="GBP00260.1"/>
    <property type="molecule type" value="Genomic_DNA"/>
</dbReference>
<sequence>MLLLLLNNFKLWLTKRNKRSLKPKVACASKSLLHHLALHELAIDPLIHFTRSGVRDVVDCTPHVLGIECVESPIDANLAAEKGARLVWFYRHCHSVVLYAFRLLAG</sequence>
<reference evidence="1 2" key="1">
    <citation type="journal article" date="2019" name="Commun. Biol.">
        <title>The bagworm genome reveals a unique fibroin gene that provides high tensile strength.</title>
        <authorList>
            <person name="Kono N."/>
            <person name="Nakamura H."/>
            <person name="Ohtoshi R."/>
            <person name="Tomita M."/>
            <person name="Numata K."/>
            <person name="Arakawa K."/>
        </authorList>
    </citation>
    <scope>NUCLEOTIDE SEQUENCE [LARGE SCALE GENOMIC DNA]</scope>
</reference>
<dbReference type="AlphaFoldDB" id="A0A4C1SGM2"/>
<protein>
    <submittedName>
        <fullName evidence="1">Uncharacterized protein</fullName>
    </submittedName>
</protein>
<organism evidence="1 2">
    <name type="scientific">Eumeta variegata</name>
    <name type="common">Bagworm moth</name>
    <name type="synonym">Eumeta japonica</name>
    <dbReference type="NCBI Taxonomy" id="151549"/>
    <lineage>
        <taxon>Eukaryota</taxon>
        <taxon>Metazoa</taxon>
        <taxon>Ecdysozoa</taxon>
        <taxon>Arthropoda</taxon>
        <taxon>Hexapoda</taxon>
        <taxon>Insecta</taxon>
        <taxon>Pterygota</taxon>
        <taxon>Neoptera</taxon>
        <taxon>Endopterygota</taxon>
        <taxon>Lepidoptera</taxon>
        <taxon>Glossata</taxon>
        <taxon>Ditrysia</taxon>
        <taxon>Tineoidea</taxon>
        <taxon>Psychidae</taxon>
        <taxon>Oiketicinae</taxon>
        <taxon>Eumeta</taxon>
    </lineage>
</organism>
<gene>
    <name evidence="1" type="ORF">EVAR_871_1</name>
</gene>
<keyword evidence="2" id="KW-1185">Reference proteome</keyword>
<dbReference type="Proteomes" id="UP000299102">
    <property type="component" value="Unassembled WGS sequence"/>
</dbReference>
<evidence type="ECO:0000313" key="2">
    <source>
        <dbReference type="Proteomes" id="UP000299102"/>
    </source>
</evidence>
<name>A0A4C1SGM2_EUMVA</name>
<comment type="caution">
    <text evidence="1">The sequence shown here is derived from an EMBL/GenBank/DDBJ whole genome shotgun (WGS) entry which is preliminary data.</text>
</comment>
<proteinExistence type="predicted"/>
<accession>A0A4C1SGM2</accession>
<evidence type="ECO:0000313" key="1">
    <source>
        <dbReference type="EMBL" id="GBP00260.1"/>
    </source>
</evidence>